<protein>
    <submittedName>
        <fullName evidence="1">Uncharacterized protein</fullName>
    </submittedName>
</protein>
<dbReference type="OrthoDB" id="1818988at2"/>
<reference evidence="1 2" key="1">
    <citation type="journal article" date="2014" name="PLoS ONE">
        <title>Rumen cellulosomics: divergent fiber-degrading strategies revealed by comparative genome-wide analysis of six ruminococcal strains.</title>
        <authorList>
            <person name="Dassa B."/>
            <person name="Borovok I."/>
            <person name="Ruimy-Israeli V."/>
            <person name="Lamed R."/>
            <person name="Flint H.J."/>
            <person name="Duncan S.H."/>
            <person name="Henrissat B."/>
            <person name="Coutinho P."/>
            <person name="Morrison M."/>
            <person name="Mosoni P."/>
            <person name="Yeoman C.J."/>
            <person name="White B.A."/>
            <person name="Bayer E.A."/>
        </authorList>
    </citation>
    <scope>NUCLEOTIDE SEQUENCE [LARGE SCALE GENOMIC DNA]</scope>
    <source>
        <strain evidence="1 2">007c</strain>
    </source>
</reference>
<dbReference type="PATRIC" id="fig|1341157.4.peg.1151"/>
<gene>
    <name evidence="1" type="ORF">RF007C_02565</name>
</gene>
<dbReference type="RefSeq" id="WP_037298018.1">
    <property type="nucleotide sequence ID" value="NZ_ATAX01000017.1"/>
</dbReference>
<comment type="caution">
    <text evidence="1">The sequence shown here is derived from an EMBL/GenBank/DDBJ whole genome shotgun (WGS) entry which is preliminary data.</text>
</comment>
<organism evidence="1 2">
    <name type="scientific">Ruminococcus flavefaciens 007c</name>
    <dbReference type="NCBI Taxonomy" id="1341157"/>
    <lineage>
        <taxon>Bacteria</taxon>
        <taxon>Bacillati</taxon>
        <taxon>Bacillota</taxon>
        <taxon>Clostridia</taxon>
        <taxon>Eubacteriales</taxon>
        <taxon>Oscillospiraceae</taxon>
        <taxon>Ruminococcus</taxon>
    </lineage>
</organism>
<dbReference type="EMBL" id="ATAX01000017">
    <property type="protein sequence ID" value="EWM54178.1"/>
    <property type="molecule type" value="Genomic_DNA"/>
</dbReference>
<accession>W7UK75</accession>
<dbReference type="AlphaFoldDB" id="W7UK75"/>
<dbReference type="Proteomes" id="UP000019365">
    <property type="component" value="Unassembled WGS sequence"/>
</dbReference>
<evidence type="ECO:0000313" key="1">
    <source>
        <dbReference type="EMBL" id="EWM54178.1"/>
    </source>
</evidence>
<sequence length="223" mass="24971">MSIGNYLTALDEQRDALARNLVTMGVQASESEKLNSLVPKVLQIPQTKPDVTLFRASIDALHDYGEKVYTFYNDGYRSLAGFTESYQHFCCEENGYAIYYNQPDFNWGQTIYTMCVEPVHISSSNKIMLSYKSGATDIGEMWLVPKNNAGLSSAETARYIYEAIRNHSAISVPFGWLGTVGNYVNVLHECSNIPSGEYYLAWKAITDNTSPMIRAVKVVDVTI</sequence>
<keyword evidence="2" id="KW-1185">Reference proteome</keyword>
<evidence type="ECO:0000313" key="2">
    <source>
        <dbReference type="Proteomes" id="UP000019365"/>
    </source>
</evidence>
<proteinExistence type="predicted"/>
<name>W7UK75_RUMFL</name>